<dbReference type="EMBL" id="JABANO010005615">
    <property type="protein sequence ID" value="KAF4753195.1"/>
    <property type="molecule type" value="Genomic_DNA"/>
</dbReference>
<gene>
    <name evidence="1" type="ORF">FOZ63_011319</name>
</gene>
<sequence length="222" mass="24493">GGSGAVAFCGVAAIRLPIESLSRANLSIRCAYWSLCLSTGTVKLNRDDIPGLVALAVEGVLMSESCSTDDIDSAVTMLSTLLVFVKPARDCLGFSLVLACLPPQTFDRLPYACLVLALVRFRPAWYRLDPESVQRHVSTVADALTELASPHRRKIGEALAKPDLTEMESDAMHARIDQLLRLHDSRSTASKDLSSVPMHLMKDKNTRERFDLYLKYQEGREL</sequence>
<accession>A0A7J6U748</accession>
<reference evidence="1 2" key="1">
    <citation type="submission" date="2020-04" db="EMBL/GenBank/DDBJ databases">
        <title>Perkinsus olseni comparative genomics.</title>
        <authorList>
            <person name="Bogema D.R."/>
        </authorList>
    </citation>
    <scope>NUCLEOTIDE SEQUENCE [LARGE SCALE GENOMIC DNA]</scope>
    <source>
        <strain evidence="1 2">ATCC PRA-207</strain>
    </source>
</reference>
<organism evidence="1 2">
    <name type="scientific">Perkinsus olseni</name>
    <name type="common">Perkinsus atlanticus</name>
    <dbReference type="NCBI Taxonomy" id="32597"/>
    <lineage>
        <taxon>Eukaryota</taxon>
        <taxon>Sar</taxon>
        <taxon>Alveolata</taxon>
        <taxon>Perkinsozoa</taxon>
        <taxon>Perkinsea</taxon>
        <taxon>Perkinsida</taxon>
        <taxon>Perkinsidae</taxon>
        <taxon>Perkinsus</taxon>
    </lineage>
</organism>
<keyword evidence="2" id="KW-1185">Reference proteome</keyword>
<name>A0A7J6U748_PEROL</name>
<dbReference type="Proteomes" id="UP000553632">
    <property type="component" value="Unassembled WGS sequence"/>
</dbReference>
<feature type="non-terminal residue" evidence="1">
    <location>
        <position position="222"/>
    </location>
</feature>
<evidence type="ECO:0000313" key="2">
    <source>
        <dbReference type="Proteomes" id="UP000553632"/>
    </source>
</evidence>
<dbReference type="AlphaFoldDB" id="A0A7J6U748"/>
<protein>
    <submittedName>
        <fullName evidence="1">Uncharacterized protein</fullName>
    </submittedName>
</protein>
<proteinExistence type="predicted"/>
<evidence type="ECO:0000313" key="1">
    <source>
        <dbReference type="EMBL" id="KAF4753195.1"/>
    </source>
</evidence>
<feature type="non-terminal residue" evidence="1">
    <location>
        <position position="1"/>
    </location>
</feature>
<comment type="caution">
    <text evidence="1">The sequence shown here is derived from an EMBL/GenBank/DDBJ whole genome shotgun (WGS) entry which is preliminary data.</text>
</comment>